<sequence>MRFAWHAAVFTVFSVLVLGFATSHPRAETAACAPGQVFLRGDWGQARFSVDLALSAEERARGLMFVEKMPASRGMLFVYPRPGPASFWMKNTLIPLDMIFLDTTGTVRHVHHRAKPGDLTPIDGGDGILAVLEINGGLAKSLGIVPGSQMRHPAFAGGPAAWPC</sequence>
<evidence type="ECO:0000313" key="1">
    <source>
        <dbReference type="EMBL" id="SHJ70384.1"/>
    </source>
</evidence>
<dbReference type="InterPro" id="IPR038695">
    <property type="entry name" value="Saro_0823-like_sf"/>
</dbReference>
<dbReference type="Pfam" id="PF02643">
    <property type="entry name" value="DUF192"/>
    <property type="match status" value="1"/>
</dbReference>
<dbReference type="OrthoDB" id="9808290at2"/>
<dbReference type="EMBL" id="FQZZ01000001">
    <property type="protein sequence ID" value="SHJ70384.1"/>
    <property type="molecule type" value="Genomic_DNA"/>
</dbReference>
<proteinExistence type="predicted"/>
<evidence type="ECO:0008006" key="3">
    <source>
        <dbReference type="Google" id="ProtNLM"/>
    </source>
</evidence>
<dbReference type="PANTHER" id="PTHR37953">
    <property type="entry name" value="UPF0127 PROTEIN MJ1496"/>
    <property type="match status" value="1"/>
</dbReference>
<gene>
    <name evidence="1" type="ORF">SAMN05444142_1011089</name>
</gene>
<organism evidence="1 2">
    <name type="scientific">Lutimaribacter pacificus</name>
    <dbReference type="NCBI Taxonomy" id="391948"/>
    <lineage>
        <taxon>Bacteria</taxon>
        <taxon>Pseudomonadati</taxon>
        <taxon>Pseudomonadota</taxon>
        <taxon>Alphaproteobacteria</taxon>
        <taxon>Rhodobacterales</taxon>
        <taxon>Roseobacteraceae</taxon>
        <taxon>Lutimaribacter</taxon>
    </lineage>
</organism>
<dbReference type="PANTHER" id="PTHR37953:SF1">
    <property type="entry name" value="UPF0127 PROTEIN MJ1496"/>
    <property type="match status" value="1"/>
</dbReference>
<reference evidence="1 2" key="1">
    <citation type="submission" date="2016-11" db="EMBL/GenBank/DDBJ databases">
        <authorList>
            <person name="Varghese N."/>
            <person name="Submissions S."/>
        </authorList>
    </citation>
    <scope>NUCLEOTIDE SEQUENCE [LARGE SCALE GENOMIC DNA]</scope>
    <source>
        <strain evidence="1 2">DSM 29620</strain>
    </source>
</reference>
<dbReference type="AlphaFoldDB" id="A0A1H0AEJ0"/>
<dbReference type="Proteomes" id="UP000324252">
    <property type="component" value="Unassembled WGS sequence"/>
</dbReference>
<keyword evidence="2" id="KW-1185">Reference proteome</keyword>
<dbReference type="Gene3D" id="2.60.120.1140">
    <property type="entry name" value="Protein of unknown function DUF192"/>
    <property type="match status" value="1"/>
</dbReference>
<dbReference type="InterPro" id="IPR003795">
    <property type="entry name" value="DUF192"/>
</dbReference>
<evidence type="ECO:0000313" key="2">
    <source>
        <dbReference type="Proteomes" id="UP000324252"/>
    </source>
</evidence>
<dbReference type="RefSeq" id="WP_149786069.1">
    <property type="nucleotide sequence ID" value="NZ_FNIO01000001.1"/>
</dbReference>
<name>A0A1H0AEJ0_9RHOB</name>
<protein>
    <recommendedName>
        <fullName evidence="3">DUF192 domain-containing protein</fullName>
    </recommendedName>
</protein>
<accession>A0A1H0AEJ0</accession>